<dbReference type="InterPro" id="IPR003599">
    <property type="entry name" value="Ig_sub"/>
</dbReference>
<dbReference type="AlphaFoldDB" id="A0AAW0SWD2"/>
<sequence>MLEGPLQEVWALEGGRAHLPCNITAPTPEDTPILVLFYNGVTGTPVYRSLGTRAHFDATSLPQGLVVDDLSMADEGQYRCRVDFKASPTRNLRVALTVVGSPAPRVTWWDEGTLLDNVVEAGVERGGGEGRGVTTRVITNTLTLPRLSRQHLYRVLTCQAANSNLTLPVAATVTLDLTFPPLEVKILGGRGALSAGNRYSLVCEAGGSRPRPRSPGGLTERWSRTRKTRFFRRATSAGPQFTWRHTEGSTGPLLRAELKMLYWMVLYLKTPRN</sequence>
<evidence type="ECO:0000259" key="1">
    <source>
        <dbReference type="PROSITE" id="PS50835"/>
    </source>
</evidence>
<dbReference type="InterPro" id="IPR007110">
    <property type="entry name" value="Ig-like_dom"/>
</dbReference>
<feature type="domain" description="Ig-like" evidence="1">
    <location>
        <begin position="45"/>
        <end position="174"/>
    </location>
</feature>
<proteinExistence type="predicted"/>
<dbReference type="Proteomes" id="UP001487740">
    <property type="component" value="Unassembled WGS sequence"/>
</dbReference>
<keyword evidence="3" id="KW-1185">Reference proteome</keyword>
<dbReference type="InterPro" id="IPR013783">
    <property type="entry name" value="Ig-like_fold"/>
</dbReference>
<dbReference type="PROSITE" id="PS50835">
    <property type="entry name" value="IG_LIKE"/>
    <property type="match status" value="1"/>
</dbReference>
<dbReference type="EMBL" id="JARAKH010000043">
    <property type="protein sequence ID" value="KAK8379388.1"/>
    <property type="molecule type" value="Genomic_DNA"/>
</dbReference>
<name>A0AAW0SWD2_SCYPA</name>
<protein>
    <recommendedName>
        <fullName evidence="1">Ig-like domain-containing protein</fullName>
    </recommendedName>
</protein>
<dbReference type="InterPro" id="IPR036179">
    <property type="entry name" value="Ig-like_dom_sf"/>
</dbReference>
<reference evidence="2 3" key="1">
    <citation type="submission" date="2023-03" db="EMBL/GenBank/DDBJ databases">
        <title>High-quality genome of Scylla paramamosain provides insights in environmental adaptation.</title>
        <authorList>
            <person name="Zhang L."/>
        </authorList>
    </citation>
    <scope>NUCLEOTIDE SEQUENCE [LARGE SCALE GENOMIC DNA]</scope>
    <source>
        <strain evidence="2">LZ_2023a</strain>
        <tissue evidence="2">Muscle</tissue>
    </source>
</reference>
<accession>A0AAW0SWD2</accession>
<organism evidence="2 3">
    <name type="scientific">Scylla paramamosain</name>
    <name type="common">Mud crab</name>
    <dbReference type="NCBI Taxonomy" id="85552"/>
    <lineage>
        <taxon>Eukaryota</taxon>
        <taxon>Metazoa</taxon>
        <taxon>Ecdysozoa</taxon>
        <taxon>Arthropoda</taxon>
        <taxon>Crustacea</taxon>
        <taxon>Multicrustacea</taxon>
        <taxon>Malacostraca</taxon>
        <taxon>Eumalacostraca</taxon>
        <taxon>Eucarida</taxon>
        <taxon>Decapoda</taxon>
        <taxon>Pleocyemata</taxon>
        <taxon>Brachyura</taxon>
        <taxon>Eubrachyura</taxon>
        <taxon>Portunoidea</taxon>
        <taxon>Portunidae</taxon>
        <taxon>Portuninae</taxon>
        <taxon>Scylla</taxon>
    </lineage>
</organism>
<dbReference type="Gene3D" id="2.60.40.10">
    <property type="entry name" value="Immunoglobulins"/>
    <property type="match status" value="2"/>
</dbReference>
<dbReference type="SMART" id="SM00409">
    <property type="entry name" value="IG"/>
    <property type="match status" value="1"/>
</dbReference>
<dbReference type="CDD" id="cd00096">
    <property type="entry name" value="Ig"/>
    <property type="match status" value="1"/>
</dbReference>
<dbReference type="PANTHER" id="PTHR23278">
    <property type="entry name" value="SIDESTEP PROTEIN"/>
    <property type="match status" value="1"/>
</dbReference>
<dbReference type="SUPFAM" id="SSF48726">
    <property type="entry name" value="Immunoglobulin"/>
    <property type="match status" value="2"/>
</dbReference>
<dbReference type="PANTHER" id="PTHR23278:SF19">
    <property type="entry name" value="OBSCURIN"/>
    <property type="match status" value="1"/>
</dbReference>
<gene>
    <name evidence="2" type="ORF">O3P69_019351</name>
</gene>
<evidence type="ECO:0000313" key="2">
    <source>
        <dbReference type="EMBL" id="KAK8379388.1"/>
    </source>
</evidence>
<comment type="caution">
    <text evidence="2">The sequence shown here is derived from an EMBL/GenBank/DDBJ whole genome shotgun (WGS) entry which is preliminary data.</text>
</comment>
<evidence type="ECO:0000313" key="3">
    <source>
        <dbReference type="Proteomes" id="UP001487740"/>
    </source>
</evidence>